<evidence type="ECO:0000313" key="3">
    <source>
        <dbReference type="Proteomes" id="UP000507470"/>
    </source>
</evidence>
<dbReference type="Proteomes" id="UP000507470">
    <property type="component" value="Unassembled WGS sequence"/>
</dbReference>
<dbReference type="EMBL" id="CACVKT020003076">
    <property type="protein sequence ID" value="CAC5381586.1"/>
    <property type="molecule type" value="Genomic_DNA"/>
</dbReference>
<gene>
    <name evidence="2" type="ORF">MCOR_17438</name>
</gene>
<proteinExistence type="predicted"/>
<organism evidence="2 3">
    <name type="scientific">Mytilus coruscus</name>
    <name type="common">Sea mussel</name>
    <dbReference type="NCBI Taxonomy" id="42192"/>
    <lineage>
        <taxon>Eukaryota</taxon>
        <taxon>Metazoa</taxon>
        <taxon>Spiralia</taxon>
        <taxon>Lophotrochozoa</taxon>
        <taxon>Mollusca</taxon>
        <taxon>Bivalvia</taxon>
        <taxon>Autobranchia</taxon>
        <taxon>Pteriomorphia</taxon>
        <taxon>Mytilida</taxon>
        <taxon>Mytiloidea</taxon>
        <taxon>Mytilidae</taxon>
        <taxon>Mytilinae</taxon>
        <taxon>Mytilus</taxon>
    </lineage>
</organism>
<evidence type="ECO:0000256" key="1">
    <source>
        <dbReference type="SAM" id="MobiDB-lite"/>
    </source>
</evidence>
<name>A0A6J8BDA3_MYTCO</name>
<keyword evidence="3" id="KW-1185">Reference proteome</keyword>
<protein>
    <submittedName>
        <fullName evidence="2">Uncharacterized protein</fullName>
    </submittedName>
</protein>
<dbReference type="OrthoDB" id="6118021at2759"/>
<accession>A0A6J8BDA3</accession>
<evidence type="ECO:0000313" key="2">
    <source>
        <dbReference type="EMBL" id="CAC5381586.1"/>
    </source>
</evidence>
<reference evidence="2 3" key="1">
    <citation type="submission" date="2020-06" db="EMBL/GenBank/DDBJ databases">
        <authorList>
            <person name="Li R."/>
            <person name="Bekaert M."/>
        </authorList>
    </citation>
    <scope>NUCLEOTIDE SEQUENCE [LARGE SCALE GENOMIC DNA]</scope>
    <source>
        <strain evidence="3">wild</strain>
    </source>
</reference>
<feature type="compositionally biased region" description="Basic and acidic residues" evidence="1">
    <location>
        <begin position="93"/>
        <end position="106"/>
    </location>
</feature>
<dbReference type="AlphaFoldDB" id="A0A6J8BDA3"/>
<feature type="region of interest" description="Disordered" evidence="1">
    <location>
        <begin position="87"/>
        <end position="106"/>
    </location>
</feature>
<sequence>MSDCEESYAAVSLRSCPGTKTSRICLRTIHQWYPNRRGTDTGKEGRRSSSRLEERALKDLTGVEVLQEVSQGQKWTNTVPFAGTRGIPWKVHTGTEDPRECTGHERESFRTVPTGEIFLGYCDNQGFSQGSYGMTNDYGEKYRGDNIVLRGNNTRNKTYSTYPTAPMEVREQLARDCFIDFLNDADLELEIFQRKNISIDDSVRIGHESEAFANGRTRKFDNRAG</sequence>